<gene>
    <name evidence="2" type="ORF">SAMN05216544_1567</name>
</gene>
<evidence type="ECO:0000313" key="3">
    <source>
        <dbReference type="Proteomes" id="UP000187651"/>
    </source>
</evidence>
<dbReference type="InterPro" id="IPR055259">
    <property type="entry name" value="YkvP/CgeB_Glyco_trans-like"/>
</dbReference>
<keyword evidence="3" id="KW-1185">Reference proteome</keyword>
<dbReference type="AlphaFoldDB" id="A0A1G9XMJ4"/>
<feature type="domain" description="Spore protein YkvP/CgeB glycosyl transferase-like" evidence="1">
    <location>
        <begin position="282"/>
        <end position="376"/>
    </location>
</feature>
<dbReference type="RefSeq" id="WP_074521659.1">
    <property type="nucleotide sequence ID" value="NZ_FNHZ01000004.1"/>
</dbReference>
<dbReference type="EMBL" id="FNHZ01000004">
    <property type="protein sequence ID" value="SDM98069.1"/>
    <property type="molecule type" value="Genomic_DNA"/>
</dbReference>
<sequence>MKILYYSWDEMICVDVMEAFKELDCTFKRVRYEHKSDFYEPDFQKFIEKELEEDNYDLLFSINYIPVLSMAAFNKKIFYMSWVYDCPCGTMYSETIKNPLNIVFDFDETEVRKFNNMGIENVFHMPLAASINRMDRQMKEASSKDHDLYKKDISLIASISEYKSQFEALEGYNRGYVEAIIKAQTKVFGDEIVEKFVSSDMGEKIAKCLNFTKNPDMIIRDSDLLEMLCNKEIRDIDRLELARLLNDKVSKKYDTALYTDYKGDAFSKVNKGIVDTYKGQYLVYKNSKININPTLRGIKSGINQRSVDVAACKGFLLTNYSHELARDLEAIGACVIYYDLMDLEEKIDYYMSHEDERLEIAARAHDFYKKNRTYTIVLGKMLESFRKI</sequence>
<accession>A0A1G9XMJ4</accession>
<dbReference type="OrthoDB" id="7019976at2"/>
<protein>
    <submittedName>
        <fullName evidence="2">Spore maturation protein CgeB</fullName>
    </submittedName>
</protein>
<evidence type="ECO:0000259" key="1">
    <source>
        <dbReference type="Pfam" id="PF13524"/>
    </source>
</evidence>
<proteinExistence type="predicted"/>
<evidence type="ECO:0000313" key="2">
    <source>
        <dbReference type="EMBL" id="SDM98069.1"/>
    </source>
</evidence>
<dbReference type="Pfam" id="PF13524">
    <property type="entry name" value="Glyco_trans_1_2"/>
    <property type="match status" value="1"/>
</dbReference>
<name>A0A1G9XMJ4_9FIRM</name>
<reference evidence="3" key="1">
    <citation type="submission" date="2016-10" db="EMBL/GenBank/DDBJ databases">
        <authorList>
            <person name="Varghese N."/>
            <person name="Submissions S."/>
        </authorList>
    </citation>
    <scope>NUCLEOTIDE SEQUENCE [LARGE SCALE GENOMIC DNA]</scope>
    <source>
        <strain evidence="3">M83</strain>
    </source>
</reference>
<organism evidence="2 3">
    <name type="scientific">Lachnospira pectinoschiza</name>
    <dbReference type="NCBI Taxonomy" id="28052"/>
    <lineage>
        <taxon>Bacteria</taxon>
        <taxon>Bacillati</taxon>
        <taxon>Bacillota</taxon>
        <taxon>Clostridia</taxon>
        <taxon>Lachnospirales</taxon>
        <taxon>Lachnospiraceae</taxon>
        <taxon>Lachnospira</taxon>
    </lineage>
</organism>
<dbReference type="Proteomes" id="UP000187651">
    <property type="component" value="Unassembled WGS sequence"/>
</dbReference>